<evidence type="ECO:0000313" key="6">
    <source>
        <dbReference type="EMBL" id="KAJ5363688.1"/>
    </source>
</evidence>
<evidence type="ECO:0000256" key="4">
    <source>
        <dbReference type="ARBA" id="ARBA00022801"/>
    </source>
</evidence>
<evidence type="ECO:0000256" key="3">
    <source>
        <dbReference type="ARBA" id="ARBA00022670"/>
    </source>
</evidence>
<keyword evidence="2 6" id="KW-0121">Carboxypeptidase</keyword>
<keyword evidence="4" id="KW-0378">Hydrolase</keyword>
<dbReference type="GeneID" id="81441494"/>
<dbReference type="GO" id="GO:0072330">
    <property type="term" value="P:monocarboxylic acid biosynthetic process"/>
    <property type="evidence" value="ECO:0007669"/>
    <property type="project" value="UniProtKB-ARBA"/>
</dbReference>
<dbReference type="SUPFAM" id="SSF53474">
    <property type="entry name" value="alpha/beta-Hydrolases"/>
    <property type="match status" value="1"/>
</dbReference>
<dbReference type="EMBL" id="JAPZBS010000008">
    <property type="protein sequence ID" value="KAJ5363688.1"/>
    <property type="molecule type" value="Genomic_DNA"/>
</dbReference>
<dbReference type="Pfam" id="PF00450">
    <property type="entry name" value="Peptidase_S10"/>
    <property type="match status" value="2"/>
</dbReference>
<accession>A0A9W9RTS9</accession>
<name>A0A9W9RTS9_9EURO</name>
<dbReference type="RefSeq" id="XP_056551315.1">
    <property type="nucleotide sequence ID" value="XM_056702315.1"/>
</dbReference>
<dbReference type="AlphaFoldDB" id="A0A9W9RTS9"/>
<feature type="non-terminal residue" evidence="6">
    <location>
        <position position="492"/>
    </location>
</feature>
<evidence type="ECO:0000256" key="1">
    <source>
        <dbReference type="ARBA" id="ARBA00009431"/>
    </source>
</evidence>
<gene>
    <name evidence="6" type="ORF">N7496_009401</name>
</gene>
<evidence type="ECO:0000256" key="5">
    <source>
        <dbReference type="ARBA" id="ARBA00023180"/>
    </source>
</evidence>
<organism evidence="6 7">
    <name type="scientific">Penicillium cataractarum</name>
    <dbReference type="NCBI Taxonomy" id="2100454"/>
    <lineage>
        <taxon>Eukaryota</taxon>
        <taxon>Fungi</taxon>
        <taxon>Dikarya</taxon>
        <taxon>Ascomycota</taxon>
        <taxon>Pezizomycotina</taxon>
        <taxon>Eurotiomycetes</taxon>
        <taxon>Eurotiomycetidae</taxon>
        <taxon>Eurotiales</taxon>
        <taxon>Aspergillaceae</taxon>
        <taxon>Penicillium</taxon>
    </lineage>
</organism>
<dbReference type="PRINTS" id="PR00724">
    <property type="entry name" value="CRBOXYPTASEC"/>
</dbReference>
<protein>
    <submittedName>
        <fullName evidence="6">Peptidase S10 serine carboxypeptidase</fullName>
    </submittedName>
</protein>
<comment type="similarity">
    <text evidence="1">Belongs to the peptidase S10 family.</text>
</comment>
<dbReference type="PANTHER" id="PTHR11802">
    <property type="entry name" value="SERINE PROTEASE FAMILY S10 SERINE CARBOXYPEPTIDASE"/>
    <property type="match status" value="1"/>
</dbReference>
<dbReference type="GO" id="GO:0000324">
    <property type="term" value="C:fungal-type vacuole"/>
    <property type="evidence" value="ECO:0007669"/>
    <property type="project" value="TreeGrafter"/>
</dbReference>
<dbReference type="Proteomes" id="UP001147782">
    <property type="component" value="Unassembled WGS sequence"/>
</dbReference>
<keyword evidence="7" id="KW-1185">Reference proteome</keyword>
<reference evidence="6" key="2">
    <citation type="journal article" date="2023" name="IMA Fungus">
        <title>Comparative genomic study of the Penicillium genus elucidates a diverse pangenome and 15 lateral gene transfer events.</title>
        <authorList>
            <person name="Petersen C."/>
            <person name="Sorensen T."/>
            <person name="Nielsen M.R."/>
            <person name="Sondergaard T.E."/>
            <person name="Sorensen J.L."/>
            <person name="Fitzpatrick D.A."/>
            <person name="Frisvad J.C."/>
            <person name="Nielsen K.L."/>
        </authorList>
    </citation>
    <scope>NUCLEOTIDE SEQUENCE</scope>
    <source>
        <strain evidence="6">IBT 29864</strain>
    </source>
</reference>
<dbReference type="OrthoDB" id="443318at2759"/>
<sequence length="492" mass="55349">SPRQNAHRYLDFPNTTADTLILYTNCLCPRPRGLPNQPTGVKTIRTANNVTIHYKEPGKEGVCETTPGVKSYAGYVDSSPQSHTFFWFFEARHDPMNAPITLWLNGGPGSDSLIGLFPELGPCAINDKFESYLNQYSWNEVSNMLFLSQPVGVGFSYAEKSAGSLNPLTGAFEGVDFAGAQGRYPVTNATSIEVQSLDRKLWRFFDYFSEQNQKIANGTTGGVQLEFHTLGIINGLIDEAIQAPYYPEFARNNTYGIKAVNETIYNYMKFANGMRNGCQSQIAACKATNRSSLIDYALCSEATNMCRDNVEYPYYYYSGRGTYDIRHPYKDPTPPRNYLGYLAKDSVLNAIGVDINYTSSNKEVYYAFQQTGDWVWPNFIENLEDVLARPVRVALIYGDADYICNWFGGEAISLATNYSHSKEFRTTSYAPFLVDGIEYGMTREYGNLSFTRIYEAGHEVPYYQPKAALQIFNRTLNGWELPAGDRKLDLGQ</sequence>
<dbReference type="GO" id="GO:0006508">
    <property type="term" value="P:proteolysis"/>
    <property type="evidence" value="ECO:0007669"/>
    <property type="project" value="UniProtKB-KW"/>
</dbReference>
<keyword evidence="5" id="KW-0325">Glycoprotein</keyword>
<dbReference type="Gene3D" id="3.40.50.1820">
    <property type="entry name" value="alpha/beta hydrolase"/>
    <property type="match status" value="2"/>
</dbReference>
<evidence type="ECO:0000256" key="2">
    <source>
        <dbReference type="ARBA" id="ARBA00022645"/>
    </source>
</evidence>
<reference evidence="6" key="1">
    <citation type="submission" date="2022-11" db="EMBL/GenBank/DDBJ databases">
        <authorList>
            <person name="Petersen C."/>
        </authorList>
    </citation>
    <scope>NUCLEOTIDE SEQUENCE</scope>
    <source>
        <strain evidence="6">IBT 29864</strain>
    </source>
</reference>
<dbReference type="InterPro" id="IPR029058">
    <property type="entry name" value="AB_hydrolase_fold"/>
</dbReference>
<dbReference type="InterPro" id="IPR001563">
    <property type="entry name" value="Peptidase_S10"/>
</dbReference>
<comment type="caution">
    <text evidence="6">The sequence shown here is derived from an EMBL/GenBank/DDBJ whole genome shotgun (WGS) entry which is preliminary data.</text>
</comment>
<dbReference type="PANTHER" id="PTHR11802:SF131">
    <property type="entry name" value="CARBOXYPEPTIDASE"/>
    <property type="match status" value="1"/>
</dbReference>
<dbReference type="GO" id="GO:0017000">
    <property type="term" value="P:antibiotic biosynthetic process"/>
    <property type="evidence" value="ECO:0007669"/>
    <property type="project" value="UniProtKB-ARBA"/>
</dbReference>
<dbReference type="GO" id="GO:0004185">
    <property type="term" value="F:serine-type carboxypeptidase activity"/>
    <property type="evidence" value="ECO:0007669"/>
    <property type="project" value="InterPro"/>
</dbReference>
<proteinExistence type="inferred from homology"/>
<evidence type="ECO:0000313" key="7">
    <source>
        <dbReference type="Proteomes" id="UP001147782"/>
    </source>
</evidence>
<keyword evidence="3" id="KW-0645">Protease</keyword>